<evidence type="ECO:0000313" key="3">
    <source>
        <dbReference type="EMBL" id="SDR78750.1"/>
    </source>
</evidence>
<dbReference type="PANTHER" id="PTHR46278:SF2">
    <property type="entry name" value="ASPARTATE-SEMIALDEHYDE DEHYDROGENASE"/>
    <property type="match status" value="1"/>
</dbReference>
<dbReference type="SUPFAM" id="SSF51735">
    <property type="entry name" value="NAD(P)-binding Rossmann-fold domains"/>
    <property type="match status" value="1"/>
</dbReference>
<evidence type="ECO:0000259" key="2">
    <source>
        <dbReference type="SMART" id="SM00859"/>
    </source>
</evidence>
<dbReference type="PIRSF" id="PIRSF000148">
    <property type="entry name" value="ASA_dh"/>
    <property type="match status" value="1"/>
</dbReference>
<organism evidence="3 4">
    <name type="scientific">Pseudomonas oryzae</name>
    <dbReference type="NCBI Taxonomy" id="1392877"/>
    <lineage>
        <taxon>Bacteria</taxon>
        <taxon>Pseudomonadati</taxon>
        <taxon>Pseudomonadota</taxon>
        <taxon>Gammaproteobacteria</taxon>
        <taxon>Pseudomonadales</taxon>
        <taxon>Pseudomonadaceae</taxon>
        <taxon>Pseudomonas</taxon>
    </lineage>
</organism>
<protein>
    <submittedName>
        <fullName evidence="3">Aspartate-semialdehyde dehydrogenase</fullName>
    </submittedName>
</protein>
<dbReference type="InterPro" id="IPR012280">
    <property type="entry name" value="Semialdhyde_DH_dimer_dom"/>
</dbReference>
<dbReference type="Proteomes" id="UP000243359">
    <property type="component" value="Chromosome I"/>
</dbReference>
<dbReference type="InterPro" id="IPR036291">
    <property type="entry name" value="NAD(P)-bd_dom_sf"/>
</dbReference>
<dbReference type="Pfam" id="PF01118">
    <property type="entry name" value="Semialdhyde_dh"/>
    <property type="match status" value="1"/>
</dbReference>
<feature type="domain" description="Semialdehyde dehydrogenase NAD-binding" evidence="2">
    <location>
        <begin position="6"/>
        <end position="118"/>
    </location>
</feature>
<name>A0A1H1LWG9_9PSED</name>
<dbReference type="CDD" id="cd17894">
    <property type="entry name" value="ASADH_USG1_N"/>
    <property type="match status" value="1"/>
</dbReference>
<dbReference type="GO" id="GO:0051287">
    <property type="term" value="F:NAD binding"/>
    <property type="evidence" value="ECO:0007669"/>
    <property type="project" value="InterPro"/>
</dbReference>
<proteinExistence type="inferred from homology"/>
<evidence type="ECO:0000256" key="1">
    <source>
        <dbReference type="ARBA" id="ARBA00010584"/>
    </source>
</evidence>
<dbReference type="SMART" id="SM00859">
    <property type="entry name" value="Semialdhyde_dh"/>
    <property type="match status" value="1"/>
</dbReference>
<dbReference type="NCBIfam" id="NF004224">
    <property type="entry name" value="PRK05671.1"/>
    <property type="match status" value="1"/>
</dbReference>
<gene>
    <name evidence="3" type="ORF">SAMN05216221_0319</name>
</gene>
<dbReference type="NCBIfam" id="NF011456">
    <property type="entry name" value="PRK14874.1"/>
    <property type="match status" value="1"/>
</dbReference>
<dbReference type="OrthoDB" id="9805684at2"/>
<dbReference type="InterPro" id="IPR000534">
    <property type="entry name" value="Semialdehyde_DH_NAD-bd"/>
</dbReference>
<dbReference type="GO" id="GO:0046983">
    <property type="term" value="F:protein dimerization activity"/>
    <property type="evidence" value="ECO:0007669"/>
    <property type="project" value="InterPro"/>
</dbReference>
<dbReference type="GO" id="GO:0008652">
    <property type="term" value="P:amino acid biosynthetic process"/>
    <property type="evidence" value="ECO:0007669"/>
    <property type="project" value="InterPro"/>
</dbReference>
<sequence>MSQSFDIAVVGATGLVGEALLMALDEREFPVGKLFALAAGDVAGQVAAFRERNLRVQAVDGFDFAAVALVFILEPLAPAQLARIEAAGCALVDLSGALPAERAPCVVAEVNPQQVGTARWLRSPLPAVVALASVLATLRQVLRLKRVTVTACLAVSGRGREGIEELARQTAQLLNARPLEPQLFDRQIAFNLLARSSAEQADGHARDERRLAGELGEVLGEPMLPVAATCVQAPVFFGDSLAVSLLCEEPVDLPVVLHCLDDAPELERVEQGDYPTAVGDALGQDLVYVGRVRPGLLDPCELNLWIASDNVRKGSALNAVRLGELLLKPPL</sequence>
<dbReference type="Gene3D" id="3.40.50.720">
    <property type="entry name" value="NAD(P)-binding Rossmann-like Domain"/>
    <property type="match status" value="1"/>
</dbReference>
<dbReference type="SUPFAM" id="SSF55347">
    <property type="entry name" value="Glyceraldehyde-3-phosphate dehydrogenase-like, C-terminal domain"/>
    <property type="match status" value="1"/>
</dbReference>
<reference evidence="4" key="1">
    <citation type="submission" date="2016-10" db="EMBL/GenBank/DDBJ databases">
        <authorList>
            <person name="Varghese N."/>
            <person name="Submissions S."/>
        </authorList>
    </citation>
    <scope>NUCLEOTIDE SEQUENCE [LARGE SCALE GENOMIC DNA]</scope>
    <source>
        <strain evidence="4">KCTC 32247</strain>
    </source>
</reference>
<dbReference type="EMBL" id="LT629751">
    <property type="protein sequence ID" value="SDR78750.1"/>
    <property type="molecule type" value="Genomic_DNA"/>
</dbReference>
<accession>A0A1H1LWG9</accession>
<dbReference type="Pfam" id="PF02774">
    <property type="entry name" value="Semialdhyde_dhC"/>
    <property type="match status" value="1"/>
</dbReference>
<keyword evidence="4" id="KW-1185">Reference proteome</keyword>
<dbReference type="RefSeq" id="WP_090347298.1">
    <property type="nucleotide sequence ID" value="NZ_LT629751.1"/>
</dbReference>
<dbReference type="PANTHER" id="PTHR46278">
    <property type="entry name" value="DEHYDROGENASE, PUTATIVE-RELATED"/>
    <property type="match status" value="1"/>
</dbReference>
<dbReference type="STRING" id="1392877.SAMN05216221_0319"/>
<dbReference type="GO" id="GO:0016620">
    <property type="term" value="F:oxidoreductase activity, acting on the aldehyde or oxo group of donors, NAD or NADP as acceptor"/>
    <property type="evidence" value="ECO:0007669"/>
    <property type="project" value="InterPro"/>
</dbReference>
<dbReference type="CDD" id="cd18129">
    <property type="entry name" value="ASADH_C_USG1_like"/>
    <property type="match status" value="1"/>
</dbReference>
<evidence type="ECO:0000313" key="4">
    <source>
        <dbReference type="Proteomes" id="UP000243359"/>
    </source>
</evidence>
<dbReference type="AlphaFoldDB" id="A0A1H1LWG9"/>
<dbReference type="Gene3D" id="3.30.360.10">
    <property type="entry name" value="Dihydrodipicolinate Reductase, domain 2"/>
    <property type="match status" value="1"/>
</dbReference>
<comment type="similarity">
    <text evidence="1">Belongs to the aspartate-semialdehyde dehydrogenase family.</text>
</comment>